<dbReference type="InterPro" id="IPR013108">
    <property type="entry name" value="Amidohydro_3"/>
</dbReference>
<dbReference type="AlphaFoldDB" id="A0A383D606"/>
<dbReference type="PANTHER" id="PTHR11647">
    <property type="entry name" value="HYDRANTOINASE/DIHYDROPYRIMIDINASE FAMILY MEMBER"/>
    <property type="match status" value="1"/>
</dbReference>
<sequence length="135" mass="14583">MSNSSQKTLSYIYKLIWVLVLVSIIKHLATPSEYDIVILNGEVIDGSGSASVYKDIGIIGDKIYKIGNLKSADAKRYIDAEGLVVSPGFIDVHAHLDPILRLSNSESHVRQGVTTSLGGPDGTSPWPIGEFLDTL</sequence>
<dbReference type="Gene3D" id="2.30.40.10">
    <property type="entry name" value="Urease, subunit C, domain 1"/>
    <property type="match status" value="1"/>
</dbReference>
<accession>A0A383D606</accession>
<evidence type="ECO:0000259" key="1">
    <source>
        <dbReference type="Pfam" id="PF07969"/>
    </source>
</evidence>
<dbReference type="SUPFAM" id="SSF51338">
    <property type="entry name" value="Composite domain of metallo-dependent hydrolases"/>
    <property type="match status" value="1"/>
</dbReference>
<dbReference type="InterPro" id="IPR011059">
    <property type="entry name" value="Metal-dep_hydrolase_composite"/>
</dbReference>
<dbReference type="Pfam" id="PF07969">
    <property type="entry name" value="Amidohydro_3"/>
    <property type="match status" value="1"/>
</dbReference>
<dbReference type="EMBL" id="UINC01214171">
    <property type="protein sequence ID" value="SVE39278.1"/>
    <property type="molecule type" value="Genomic_DNA"/>
</dbReference>
<reference evidence="2" key="1">
    <citation type="submission" date="2018-05" db="EMBL/GenBank/DDBJ databases">
        <authorList>
            <person name="Lanie J.A."/>
            <person name="Ng W.-L."/>
            <person name="Kazmierczak K.M."/>
            <person name="Andrzejewski T.M."/>
            <person name="Davidsen T.M."/>
            <person name="Wayne K.J."/>
            <person name="Tettelin H."/>
            <person name="Glass J.I."/>
            <person name="Rusch D."/>
            <person name="Podicherti R."/>
            <person name="Tsui H.-C.T."/>
            <person name="Winkler M.E."/>
        </authorList>
    </citation>
    <scope>NUCLEOTIDE SEQUENCE</scope>
</reference>
<name>A0A383D606_9ZZZZ</name>
<evidence type="ECO:0000313" key="2">
    <source>
        <dbReference type="EMBL" id="SVE39278.1"/>
    </source>
</evidence>
<gene>
    <name evidence="2" type="ORF">METZ01_LOCUS492132</name>
</gene>
<protein>
    <recommendedName>
        <fullName evidence="1">Amidohydrolase 3 domain-containing protein</fullName>
    </recommendedName>
</protein>
<dbReference type="GO" id="GO:0005829">
    <property type="term" value="C:cytosol"/>
    <property type="evidence" value="ECO:0007669"/>
    <property type="project" value="TreeGrafter"/>
</dbReference>
<feature type="domain" description="Amidohydrolase 3" evidence="1">
    <location>
        <begin position="77"/>
        <end position="123"/>
    </location>
</feature>
<dbReference type="PANTHER" id="PTHR11647:SF1">
    <property type="entry name" value="COLLAPSIN RESPONSE MEDIATOR PROTEIN"/>
    <property type="match status" value="1"/>
</dbReference>
<proteinExistence type="predicted"/>
<dbReference type="Gene3D" id="3.20.20.140">
    <property type="entry name" value="Metal-dependent hydrolases"/>
    <property type="match status" value="1"/>
</dbReference>
<organism evidence="2">
    <name type="scientific">marine metagenome</name>
    <dbReference type="NCBI Taxonomy" id="408172"/>
    <lineage>
        <taxon>unclassified sequences</taxon>
        <taxon>metagenomes</taxon>
        <taxon>ecological metagenomes</taxon>
    </lineage>
</organism>
<feature type="non-terminal residue" evidence="2">
    <location>
        <position position="135"/>
    </location>
</feature>
<dbReference type="InterPro" id="IPR050378">
    <property type="entry name" value="Metallo-dep_Hydrolases_sf"/>
</dbReference>
<dbReference type="GO" id="GO:0016812">
    <property type="term" value="F:hydrolase activity, acting on carbon-nitrogen (but not peptide) bonds, in cyclic amides"/>
    <property type="evidence" value="ECO:0007669"/>
    <property type="project" value="TreeGrafter"/>
</dbReference>